<keyword evidence="3" id="KW-1003">Cell membrane</keyword>
<evidence type="ECO:0000256" key="3">
    <source>
        <dbReference type="ARBA" id="ARBA00022475"/>
    </source>
</evidence>
<dbReference type="GO" id="GO:0005886">
    <property type="term" value="C:plasma membrane"/>
    <property type="evidence" value="ECO:0007669"/>
    <property type="project" value="UniProtKB-SubCell"/>
</dbReference>
<keyword evidence="10" id="KW-1185">Reference proteome</keyword>
<dbReference type="AlphaFoldDB" id="A0A432VR18"/>
<feature type="transmembrane region" description="Helical" evidence="8">
    <location>
        <begin position="7"/>
        <end position="23"/>
    </location>
</feature>
<comment type="subcellular location">
    <subcellularLocation>
        <location evidence="1">Cell membrane</location>
        <topology evidence="1">Multi-pass membrane protein</topology>
    </subcellularLocation>
</comment>
<evidence type="ECO:0000256" key="8">
    <source>
        <dbReference type="SAM" id="Phobius"/>
    </source>
</evidence>
<evidence type="ECO:0000256" key="4">
    <source>
        <dbReference type="ARBA" id="ARBA00022692"/>
    </source>
</evidence>
<dbReference type="Proteomes" id="UP000288212">
    <property type="component" value="Unassembled WGS sequence"/>
</dbReference>
<dbReference type="PANTHER" id="PTHR34584:SF1">
    <property type="entry name" value="NA(+)_H(+) ANTIPORTER SUBUNIT E1"/>
    <property type="match status" value="1"/>
</dbReference>
<evidence type="ECO:0000256" key="2">
    <source>
        <dbReference type="ARBA" id="ARBA00006228"/>
    </source>
</evidence>
<dbReference type="EMBL" id="PIPI01000008">
    <property type="protein sequence ID" value="RUO18708.1"/>
    <property type="molecule type" value="Genomic_DNA"/>
</dbReference>
<evidence type="ECO:0000256" key="1">
    <source>
        <dbReference type="ARBA" id="ARBA00004651"/>
    </source>
</evidence>
<name>A0A432VR18_9GAMM</name>
<reference evidence="9 10" key="1">
    <citation type="journal article" date="2011" name="Front. Microbiol.">
        <title>Genomic signatures of strain selection and enhancement in Bacillus atrophaeus var. globigii, a historical biowarfare simulant.</title>
        <authorList>
            <person name="Gibbons H.S."/>
            <person name="Broomall S.M."/>
            <person name="McNew L.A."/>
            <person name="Daligault H."/>
            <person name="Chapman C."/>
            <person name="Bruce D."/>
            <person name="Karavis M."/>
            <person name="Krepps M."/>
            <person name="McGregor P.A."/>
            <person name="Hong C."/>
            <person name="Park K.H."/>
            <person name="Akmal A."/>
            <person name="Feldman A."/>
            <person name="Lin J.S."/>
            <person name="Chang W.E."/>
            <person name="Higgs B.W."/>
            <person name="Demirev P."/>
            <person name="Lindquist J."/>
            <person name="Liem A."/>
            <person name="Fochler E."/>
            <person name="Read T.D."/>
            <person name="Tapia R."/>
            <person name="Johnson S."/>
            <person name="Bishop-Lilly K.A."/>
            <person name="Detter C."/>
            <person name="Han C."/>
            <person name="Sozhamannan S."/>
            <person name="Rosenzweig C.N."/>
            <person name="Skowronski E.W."/>
        </authorList>
    </citation>
    <scope>NUCLEOTIDE SEQUENCE [LARGE SCALE GENOMIC DNA]</scope>
    <source>
        <strain evidence="9 10">AK5</strain>
    </source>
</reference>
<keyword evidence="4 8" id="KW-0812">Transmembrane</keyword>
<dbReference type="GO" id="GO:0008324">
    <property type="term" value="F:monoatomic cation transmembrane transporter activity"/>
    <property type="evidence" value="ECO:0007669"/>
    <property type="project" value="InterPro"/>
</dbReference>
<sequence length="180" mass="19988">MQTLRRSFLYVIVFSLFWWLLTGGVAYSWWFGVPVIFVASAIAVKLENSRHSLHFSAIPEFLWHFASRSILAGFDVAYRTLHPKLPLNPGLIEYKMQLPAGRPQTFFAGVISLLPGTLSASLHANTITLHVLDTSENLKESLLQTETVITRLFGPGLESHSCSPEGTGLECEAGKEKEAK</sequence>
<organism evidence="9 10">
    <name type="scientific">Aliidiomarina haloalkalitolerans</name>
    <dbReference type="NCBI Taxonomy" id="859059"/>
    <lineage>
        <taxon>Bacteria</taxon>
        <taxon>Pseudomonadati</taxon>
        <taxon>Pseudomonadota</taxon>
        <taxon>Gammaproteobacteria</taxon>
        <taxon>Alteromonadales</taxon>
        <taxon>Idiomarinaceae</taxon>
        <taxon>Aliidiomarina</taxon>
    </lineage>
</organism>
<keyword evidence="5 8" id="KW-1133">Transmembrane helix</keyword>
<evidence type="ECO:0000256" key="7">
    <source>
        <dbReference type="SAM" id="MobiDB-lite"/>
    </source>
</evidence>
<dbReference type="PANTHER" id="PTHR34584">
    <property type="entry name" value="NA(+)/H(+) ANTIPORTER SUBUNIT E1"/>
    <property type="match status" value="1"/>
</dbReference>
<evidence type="ECO:0000313" key="9">
    <source>
        <dbReference type="EMBL" id="RUO18708.1"/>
    </source>
</evidence>
<dbReference type="OrthoDB" id="7852837at2"/>
<protein>
    <recommendedName>
        <fullName evidence="11">Cation transporter</fullName>
    </recommendedName>
</protein>
<keyword evidence="6 8" id="KW-0472">Membrane</keyword>
<evidence type="ECO:0000313" key="10">
    <source>
        <dbReference type="Proteomes" id="UP000288212"/>
    </source>
</evidence>
<evidence type="ECO:0000256" key="6">
    <source>
        <dbReference type="ARBA" id="ARBA00023136"/>
    </source>
</evidence>
<dbReference type="InterPro" id="IPR002758">
    <property type="entry name" value="Cation_antiport_E"/>
</dbReference>
<gene>
    <name evidence="9" type="ORF">CWE06_10725</name>
</gene>
<dbReference type="RefSeq" id="WP_126793970.1">
    <property type="nucleotide sequence ID" value="NZ_PIPI01000008.1"/>
</dbReference>
<accession>A0A432VR18</accession>
<feature type="region of interest" description="Disordered" evidence="7">
    <location>
        <begin position="161"/>
        <end position="180"/>
    </location>
</feature>
<proteinExistence type="inferred from homology"/>
<comment type="caution">
    <text evidence="9">The sequence shown here is derived from an EMBL/GenBank/DDBJ whole genome shotgun (WGS) entry which is preliminary data.</text>
</comment>
<evidence type="ECO:0008006" key="11">
    <source>
        <dbReference type="Google" id="ProtNLM"/>
    </source>
</evidence>
<dbReference type="Pfam" id="PF01899">
    <property type="entry name" value="MNHE"/>
    <property type="match status" value="1"/>
</dbReference>
<comment type="similarity">
    <text evidence="2">Belongs to the CPA3 antiporters (TC 2.A.63) subunit E family.</text>
</comment>
<evidence type="ECO:0000256" key="5">
    <source>
        <dbReference type="ARBA" id="ARBA00022989"/>
    </source>
</evidence>